<gene>
    <name evidence="3" type="ORF">BCR38DRAFT_404994</name>
</gene>
<keyword evidence="4" id="KW-1185">Reference proteome</keyword>
<reference evidence="3 4" key="1">
    <citation type="submission" date="2016-07" db="EMBL/GenBank/DDBJ databases">
        <title>Pervasive Adenine N6-methylation of Active Genes in Fungi.</title>
        <authorList>
            <consortium name="DOE Joint Genome Institute"/>
            <person name="Mondo S.J."/>
            <person name="Dannebaum R.O."/>
            <person name="Kuo R.C."/>
            <person name="Labutti K."/>
            <person name="Haridas S."/>
            <person name="Kuo A."/>
            <person name="Salamov A."/>
            <person name="Ahrendt S.R."/>
            <person name="Lipzen A."/>
            <person name="Sullivan W."/>
            <person name="Andreopoulos W.B."/>
            <person name="Clum A."/>
            <person name="Lindquist E."/>
            <person name="Daum C."/>
            <person name="Ramamoorthy G.K."/>
            <person name="Gryganskyi A."/>
            <person name="Culley D."/>
            <person name="Magnuson J.K."/>
            <person name="James T.Y."/>
            <person name="O'Malley M.A."/>
            <person name="Stajich J.E."/>
            <person name="Spatafora J.W."/>
            <person name="Visel A."/>
            <person name="Grigoriev I.V."/>
        </authorList>
    </citation>
    <scope>NUCLEOTIDE SEQUENCE [LARGE SCALE GENOMIC DNA]</scope>
    <source>
        <strain evidence="3 4">CBS 129021</strain>
    </source>
</reference>
<accession>A0A1Y2EK93</accession>
<keyword evidence="2" id="KW-0812">Transmembrane</keyword>
<keyword evidence="2" id="KW-1133">Transmembrane helix</keyword>
<dbReference type="EMBL" id="MCFJ01000001">
    <property type="protein sequence ID" value="ORY71973.1"/>
    <property type="molecule type" value="Genomic_DNA"/>
</dbReference>
<dbReference type="OrthoDB" id="5214669at2759"/>
<evidence type="ECO:0000256" key="2">
    <source>
        <dbReference type="SAM" id="Phobius"/>
    </source>
</evidence>
<feature type="region of interest" description="Disordered" evidence="1">
    <location>
        <begin position="19"/>
        <end position="56"/>
    </location>
</feature>
<name>A0A1Y2EK93_9PEZI</name>
<protein>
    <submittedName>
        <fullName evidence="3">Uncharacterized protein</fullName>
    </submittedName>
</protein>
<dbReference type="Proteomes" id="UP000193689">
    <property type="component" value="Unassembled WGS sequence"/>
</dbReference>
<keyword evidence="2" id="KW-0472">Membrane</keyword>
<proteinExistence type="predicted"/>
<sequence>MSSVPVDEKALKVNTIDLPSNFLTPTTTSNEKGSTAPSIELQRTSTVSSPSSATRLDPFDNDIEAMMPTSCENLNSKSPSCPSRSNKDCTVWPGQDHWKKKAKAAKLKNRSCQCMARLNKRNRIMAKILIAFLIIGAAVGVGLGISKSVGAGIWKPKEQ</sequence>
<dbReference type="InParanoid" id="A0A1Y2EK93"/>
<comment type="caution">
    <text evidence="3">The sequence shown here is derived from an EMBL/GenBank/DDBJ whole genome shotgun (WGS) entry which is preliminary data.</text>
</comment>
<dbReference type="AlphaFoldDB" id="A0A1Y2EK93"/>
<dbReference type="RefSeq" id="XP_040721565.1">
    <property type="nucleotide sequence ID" value="XM_040857915.1"/>
</dbReference>
<dbReference type="GeneID" id="63774127"/>
<feature type="compositionally biased region" description="Polar residues" evidence="1">
    <location>
        <begin position="19"/>
        <end position="54"/>
    </location>
</feature>
<evidence type="ECO:0000313" key="3">
    <source>
        <dbReference type="EMBL" id="ORY71973.1"/>
    </source>
</evidence>
<feature type="transmembrane region" description="Helical" evidence="2">
    <location>
        <begin position="124"/>
        <end position="145"/>
    </location>
</feature>
<organism evidence="3 4">
    <name type="scientific">Pseudomassariella vexata</name>
    <dbReference type="NCBI Taxonomy" id="1141098"/>
    <lineage>
        <taxon>Eukaryota</taxon>
        <taxon>Fungi</taxon>
        <taxon>Dikarya</taxon>
        <taxon>Ascomycota</taxon>
        <taxon>Pezizomycotina</taxon>
        <taxon>Sordariomycetes</taxon>
        <taxon>Xylariomycetidae</taxon>
        <taxon>Amphisphaeriales</taxon>
        <taxon>Pseudomassariaceae</taxon>
        <taxon>Pseudomassariella</taxon>
    </lineage>
</organism>
<evidence type="ECO:0000256" key="1">
    <source>
        <dbReference type="SAM" id="MobiDB-lite"/>
    </source>
</evidence>
<evidence type="ECO:0000313" key="4">
    <source>
        <dbReference type="Proteomes" id="UP000193689"/>
    </source>
</evidence>